<keyword evidence="3" id="KW-0949">S-adenosyl-L-methionine</keyword>
<feature type="domain" description="CXC" evidence="9">
    <location>
        <begin position="268"/>
        <end position="375"/>
    </location>
</feature>
<dbReference type="InterPro" id="IPR046341">
    <property type="entry name" value="SET_dom_sf"/>
</dbReference>
<evidence type="ECO:0000256" key="3">
    <source>
        <dbReference type="ARBA" id="ARBA00022691"/>
    </source>
</evidence>
<dbReference type="GO" id="GO:0003682">
    <property type="term" value="F:chromatin binding"/>
    <property type="evidence" value="ECO:0007669"/>
    <property type="project" value="TreeGrafter"/>
</dbReference>
<dbReference type="PANTHER" id="PTHR45747">
    <property type="entry name" value="HISTONE-LYSINE N-METHYLTRANSFERASE E(Z)"/>
    <property type="match status" value="1"/>
</dbReference>
<dbReference type="PANTHER" id="PTHR45747:SF4">
    <property type="entry name" value="HISTONE-LYSINE N-METHYLTRANSFERASE E(Z)"/>
    <property type="match status" value="1"/>
</dbReference>
<gene>
    <name evidence="10" type="ORF">NEOLEDRAFT_1189208</name>
</gene>
<dbReference type="Pfam" id="PF00856">
    <property type="entry name" value="SET"/>
    <property type="match status" value="1"/>
</dbReference>
<dbReference type="Proteomes" id="UP000076761">
    <property type="component" value="Unassembled WGS sequence"/>
</dbReference>
<protein>
    <submittedName>
        <fullName evidence="10">SET domain-containing protein</fullName>
    </submittedName>
</protein>
<evidence type="ECO:0000313" key="11">
    <source>
        <dbReference type="Proteomes" id="UP000076761"/>
    </source>
</evidence>
<dbReference type="STRING" id="1314782.A0A165MY96"/>
<dbReference type="AlphaFoldDB" id="A0A165MY96"/>
<dbReference type="GO" id="GO:0140951">
    <property type="term" value="F:histone H3K27 trimethyltransferase activity"/>
    <property type="evidence" value="ECO:0007669"/>
    <property type="project" value="UniProtKB-EC"/>
</dbReference>
<keyword evidence="11" id="KW-1185">Reference proteome</keyword>
<dbReference type="GO" id="GO:0031507">
    <property type="term" value="P:heterochromatin formation"/>
    <property type="evidence" value="ECO:0007669"/>
    <property type="project" value="TreeGrafter"/>
</dbReference>
<dbReference type="OrthoDB" id="6141102at2759"/>
<organism evidence="10 11">
    <name type="scientific">Neolentinus lepideus HHB14362 ss-1</name>
    <dbReference type="NCBI Taxonomy" id="1314782"/>
    <lineage>
        <taxon>Eukaryota</taxon>
        <taxon>Fungi</taxon>
        <taxon>Dikarya</taxon>
        <taxon>Basidiomycota</taxon>
        <taxon>Agaricomycotina</taxon>
        <taxon>Agaricomycetes</taxon>
        <taxon>Gloeophyllales</taxon>
        <taxon>Gloeophyllaceae</taxon>
        <taxon>Neolentinus</taxon>
    </lineage>
</organism>
<name>A0A165MY96_9AGAM</name>
<dbReference type="InParanoid" id="A0A165MY96"/>
<dbReference type="GO" id="GO:0032259">
    <property type="term" value="P:methylation"/>
    <property type="evidence" value="ECO:0007669"/>
    <property type="project" value="UniProtKB-KW"/>
</dbReference>
<proteinExistence type="predicted"/>
<dbReference type="InterPro" id="IPR041355">
    <property type="entry name" value="Pre-SET_CXC"/>
</dbReference>
<dbReference type="PROSITE" id="PS51633">
    <property type="entry name" value="CXC"/>
    <property type="match status" value="1"/>
</dbReference>
<dbReference type="SMART" id="SM00317">
    <property type="entry name" value="SET"/>
    <property type="match status" value="1"/>
</dbReference>
<evidence type="ECO:0000259" key="9">
    <source>
        <dbReference type="PROSITE" id="PS51633"/>
    </source>
</evidence>
<dbReference type="EMBL" id="KV425656">
    <property type="protein sequence ID" value="KZT18932.1"/>
    <property type="molecule type" value="Genomic_DNA"/>
</dbReference>
<comment type="catalytic activity">
    <reaction evidence="6">
        <text>L-lysyl(27)-[histone H3] + 3 S-adenosyl-L-methionine = N(6),N(6),N(6)-trimethyl-L-lysyl(27)-[histone H3] + 3 S-adenosyl-L-homocysteine + 3 H(+)</text>
        <dbReference type="Rhea" id="RHEA:60292"/>
        <dbReference type="Rhea" id="RHEA-COMP:15535"/>
        <dbReference type="Rhea" id="RHEA-COMP:15548"/>
        <dbReference type="ChEBI" id="CHEBI:15378"/>
        <dbReference type="ChEBI" id="CHEBI:29969"/>
        <dbReference type="ChEBI" id="CHEBI:57856"/>
        <dbReference type="ChEBI" id="CHEBI:59789"/>
        <dbReference type="ChEBI" id="CHEBI:61961"/>
        <dbReference type="EC" id="2.1.1.356"/>
    </reaction>
</comment>
<accession>A0A165MY96</accession>
<evidence type="ECO:0000256" key="6">
    <source>
        <dbReference type="ARBA" id="ARBA00048568"/>
    </source>
</evidence>
<evidence type="ECO:0000259" key="8">
    <source>
        <dbReference type="PROSITE" id="PS50280"/>
    </source>
</evidence>
<evidence type="ECO:0000256" key="5">
    <source>
        <dbReference type="ARBA" id="ARBA00023163"/>
    </source>
</evidence>
<evidence type="ECO:0000256" key="4">
    <source>
        <dbReference type="ARBA" id="ARBA00023015"/>
    </source>
</evidence>
<dbReference type="SUPFAM" id="SSF82199">
    <property type="entry name" value="SET domain"/>
    <property type="match status" value="1"/>
</dbReference>
<sequence>MISRGLKDALQPYESNTPSLRNMFHGDDPDNMPFMPFADDPSFDGGEHQRHYKTLSWQNVLFDPDLHIVVLETARRLLHEHAVSAEAVDATNILPMPLLSVPGKRGALEQSLLRDYPSWSGSFPGQPISHLSVPDFADLHARISSSVRHFCPNINCVDPYCPTHIEICTVPTLQIARLLNDEMRTQVMGSCGKDCFLHEHEASPIPSAWSQNVLNDFASIIQLMPDTSPCDLAIICRKPCWEGSSNFDSGIKKSNRPVSDIVNKWFIFNHIVTCRCGPCRHVGSCTEYIKSRDGSVRQHCVCALNKTYCERNCGCSAECREVRWSGCTCSRRAGVCISSHCPCVREGRECDPELCLKCEARYARNICQNAQIQQGRRKRLSVKTSRSNYGLGAFLDESARHGDLIGEYVGEIIYEPTVQSREDVAQHRRRNYVFELNETFSLDSSNVGNETRFINHSSTNANCKALVILVNGEHRIGVYATKSLGSGVELRLNYGSQFFVNTSRETTPPLLRSNSPSV</sequence>
<feature type="region of interest" description="Disordered" evidence="7">
    <location>
        <begin position="1"/>
        <end position="25"/>
    </location>
</feature>
<reference evidence="10 11" key="1">
    <citation type="journal article" date="2016" name="Mol. Biol. Evol.">
        <title>Comparative Genomics of Early-Diverging Mushroom-Forming Fungi Provides Insights into the Origins of Lignocellulose Decay Capabilities.</title>
        <authorList>
            <person name="Nagy L.G."/>
            <person name="Riley R."/>
            <person name="Tritt A."/>
            <person name="Adam C."/>
            <person name="Daum C."/>
            <person name="Floudas D."/>
            <person name="Sun H."/>
            <person name="Yadav J.S."/>
            <person name="Pangilinan J."/>
            <person name="Larsson K.H."/>
            <person name="Matsuura K."/>
            <person name="Barry K."/>
            <person name="Labutti K."/>
            <person name="Kuo R."/>
            <person name="Ohm R.A."/>
            <person name="Bhattacharya S.S."/>
            <person name="Shirouzu T."/>
            <person name="Yoshinaga Y."/>
            <person name="Martin F.M."/>
            <person name="Grigoriev I.V."/>
            <person name="Hibbett D.S."/>
        </authorList>
    </citation>
    <scope>NUCLEOTIDE SEQUENCE [LARGE SCALE GENOMIC DNA]</scope>
    <source>
        <strain evidence="10 11">HHB14362 ss-1</strain>
    </source>
</reference>
<dbReference type="Pfam" id="PF18264">
    <property type="entry name" value="preSET_CXC"/>
    <property type="match status" value="1"/>
</dbReference>
<keyword evidence="5" id="KW-0804">Transcription</keyword>
<keyword evidence="2" id="KW-0808">Transferase</keyword>
<dbReference type="InterPro" id="IPR001214">
    <property type="entry name" value="SET_dom"/>
</dbReference>
<dbReference type="GO" id="GO:0035098">
    <property type="term" value="C:ESC/E(Z) complex"/>
    <property type="evidence" value="ECO:0007669"/>
    <property type="project" value="TreeGrafter"/>
</dbReference>
<dbReference type="InterPro" id="IPR045318">
    <property type="entry name" value="EZH1/2-like"/>
</dbReference>
<keyword evidence="1" id="KW-0489">Methyltransferase</keyword>
<evidence type="ECO:0000256" key="1">
    <source>
        <dbReference type="ARBA" id="ARBA00022603"/>
    </source>
</evidence>
<feature type="domain" description="SET" evidence="8">
    <location>
        <begin position="378"/>
        <end position="495"/>
    </location>
</feature>
<evidence type="ECO:0000256" key="7">
    <source>
        <dbReference type="SAM" id="MobiDB-lite"/>
    </source>
</evidence>
<dbReference type="InterPro" id="IPR026489">
    <property type="entry name" value="CXC_dom"/>
</dbReference>
<dbReference type="PROSITE" id="PS50280">
    <property type="entry name" value="SET"/>
    <property type="match status" value="1"/>
</dbReference>
<evidence type="ECO:0000256" key="2">
    <source>
        <dbReference type="ARBA" id="ARBA00022679"/>
    </source>
</evidence>
<dbReference type="Gene3D" id="2.170.270.10">
    <property type="entry name" value="SET domain"/>
    <property type="match status" value="1"/>
</dbReference>
<keyword evidence="4" id="KW-0805">Transcription regulation</keyword>
<evidence type="ECO:0000313" key="10">
    <source>
        <dbReference type="EMBL" id="KZT18932.1"/>
    </source>
</evidence>